<dbReference type="OrthoDB" id="9768989at2"/>
<name>A0A147KM63_THECS</name>
<dbReference type="InterPro" id="IPR000209">
    <property type="entry name" value="Peptidase_S8/S53_dom"/>
</dbReference>
<accession>A0A147KM63</accession>
<organism evidence="6 7">
    <name type="scientific">Thermobifida cellulosilytica TB100</name>
    <dbReference type="NCBI Taxonomy" id="665004"/>
    <lineage>
        <taxon>Bacteria</taxon>
        <taxon>Bacillati</taxon>
        <taxon>Actinomycetota</taxon>
        <taxon>Actinomycetes</taxon>
        <taxon>Streptosporangiales</taxon>
        <taxon>Nocardiopsidaceae</taxon>
        <taxon>Thermobifida</taxon>
    </lineage>
</organism>
<dbReference type="Proteomes" id="UP000074382">
    <property type="component" value="Unassembled WGS sequence"/>
</dbReference>
<dbReference type="PRINTS" id="PR00723">
    <property type="entry name" value="SUBTILISIN"/>
</dbReference>
<dbReference type="InterPro" id="IPR015500">
    <property type="entry name" value="Peptidase_S8_subtilisin-rel"/>
</dbReference>
<dbReference type="AlphaFoldDB" id="A0A147KM63"/>
<dbReference type="Pfam" id="PF00082">
    <property type="entry name" value="Peptidase_S8"/>
    <property type="match status" value="1"/>
</dbReference>
<feature type="compositionally biased region" description="Basic and acidic residues" evidence="4">
    <location>
        <begin position="747"/>
        <end position="767"/>
    </location>
</feature>
<gene>
    <name evidence="6" type="ORF">AC529_01895</name>
</gene>
<dbReference type="STRING" id="665004.AC529_01895"/>
<comment type="caution">
    <text evidence="6">The sequence shown here is derived from an EMBL/GenBank/DDBJ whole genome shotgun (WGS) entry which is preliminary data.</text>
</comment>
<proteinExistence type="predicted"/>
<feature type="domain" description="Peptidase S8/S53" evidence="5">
    <location>
        <begin position="282"/>
        <end position="639"/>
    </location>
</feature>
<dbReference type="GO" id="GO:0006508">
    <property type="term" value="P:proteolysis"/>
    <property type="evidence" value="ECO:0007669"/>
    <property type="project" value="UniProtKB-KW"/>
</dbReference>
<keyword evidence="2" id="KW-0378">Hydrolase</keyword>
<keyword evidence="7" id="KW-1185">Reference proteome</keyword>
<dbReference type="PATRIC" id="fig|665004.4.peg.328"/>
<feature type="region of interest" description="Disordered" evidence="4">
    <location>
        <begin position="747"/>
        <end position="772"/>
    </location>
</feature>
<evidence type="ECO:0000259" key="5">
    <source>
        <dbReference type="Pfam" id="PF00082"/>
    </source>
</evidence>
<sequence length="855" mass="94895">MTENPSGGSRWSGLPHLVVPGTGQDRAYKPGGGGRPPAIRPITDRRGHARSLRTQLTRVQEEVQERKASVPTEIQDKGITVSVVGCSGYQFSLGGLDSTRADGGRLLVEHPQTKDAPQRAVVWLPPKAQEDFLKRLDEFATEDRPNGKPRHAETVAHIQQLMTAALRDFWVEEAEFPDEDVPLWWEVWLLRRSPKHQPLKSLRIAAQRYGWTVSGALTIHDHVIVNVYASARDLAPIVATDASLAELHRPSEIHELAGADTDLRRELVYDLARRLTPPDRRAPAVCLLDTGILGEHPLLRPFLAHPPLTALPDTTPADGGNYHGTRMAGLALFGDSLDKALVGSEAPLIRTLLESVKIVDARRATELPLYGEVTAAGTALAEAADPERRRAFSLPITDFKSPATQGLPTAWSASLDALAFGTDVARSDNGIELLGDPDPEAARLYVVSAGNVDNNRYSRNHGFSGDDYLDVNVTSVIEAPAQAWNVLTVGAYTELMGDPSVPELQGYTPLAPRGELSPWSRTAVEFRKPWPNKPDIVLEGGNLLRDKNFTHAVDHESVSLVTTGPPPDLLHTANATSAATAQAARLCALVWERYPKLWPETVRGLLVHAAEWTEPMQAKFNGAKRKTDRKQLLRQYGWGVPREKAVLNSFRNTVTMLIEDEFHPFEKSKSGRFSIRKFRLHELPWPAEVFRQLWDVQCHMKVTLSYFVEPNPSRRGWRGRYSYASHQLRFAVKKPEESDEDFVKRIGREASDEENSRSKKSQGEDKNWFIGPESRNKGSVSCDIWSGTGAQLAESGLIGVVPVNGWWKETKLGDRRERAVRYSLLVSLSAPDVDVDIYTPITNQISVQTPVENRV</sequence>
<evidence type="ECO:0000256" key="4">
    <source>
        <dbReference type="SAM" id="MobiDB-lite"/>
    </source>
</evidence>
<evidence type="ECO:0000313" key="7">
    <source>
        <dbReference type="Proteomes" id="UP000074382"/>
    </source>
</evidence>
<evidence type="ECO:0000256" key="2">
    <source>
        <dbReference type="ARBA" id="ARBA00022801"/>
    </source>
</evidence>
<keyword evidence="1" id="KW-0645">Protease</keyword>
<keyword evidence="3" id="KW-0720">Serine protease</keyword>
<dbReference type="SUPFAM" id="SSF52743">
    <property type="entry name" value="Subtilisin-like"/>
    <property type="match status" value="1"/>
</dbReference>
<dbReference type="CDD" id="cd04847">
    <property type="entry name" value="Peptidases_S8_Subtilisin_like_2"/>
    <property type="match status" value="1"/>
</dbReference>
<protein>
    <recommendedName>
        <fullName evidence="5">Peptidase S8/S53 domain-containing protein</fullName>
    </recommendedName>
</protein>
<dbReference type="InterPro" id="IPR034074">
    <property type="entry name" value="Y4bN_pept_dom"/>
</dbReference>
<dbReference type="Gene3D" id="3.40.50.200">
    <property type="entry name" value="Peptidase S8/S53 domain"/>
    <property type="match status" value="1"/>
</dbReference>
<feature type="region of interest" description="Disordered" evidence="4">
    <location>
        <begin position="1"/>
        <end position="42"/>
    </location>
</feature>
<evidence type="ECO:0000256" key="1">
    <source>
        <dbReference type="ARBA" id="ARBA00022670"/>
    </source>
</evidence>
<evidence type="ECO:0000256" key="3">
    <source>
        <dbReference type="ARBA" id="ARBA00022825"/>
    </source>
</evidence>
<dbReference type="GO" id="GO:0004252">
    <property type="term" value="F:serine-type endopeptidase activity"/>
    <property type="evidence" value="ECO:0007669"/>
    <property type="project" value="InterPro"/>
</dbReference>
<reference evidence="7" key="1">
    <citation type="journal article" date="2017" name="Acta Aliment.">
        <title>Plant polysaccharide degrading enzyme system of Thermpbifida cellulosilytica TB100 revealed by de novo genome project data.</title>
        <authorList>
            <person name="Toth A."/>
            <person name="Baka E."/>
            <person name="Luzics S."/>
            <person name="Bata-Vidacs I."/>
            <person name="Nagy I."/>
            <person name="Balint B."/>
            <person name="Herceg R."/>
            <person name="Olasz F."/>
            <person name="Wilk T."/>
            <person name="Nagy T."/>
            <person name="Kriszt B."/>
            <person name="Nagy I."/>
            <person name="Kukolya J."/>
        </authorList>
    </citation>
    <scope>NUCLEOTIDE SEQUENCE [LARGE SCALE GENOMIC DNA]</scope>
    <source>
        <strain evidence="7">TB100</strain>
    </source>
</reference>
<dbReference type="InterPro" id="IPR036852">
    <property type="entry name" value="Peptidase_S8/S53_dom_sf"/>
</dbReference>
<dbReference type="EMBL" id="LGEM01000011">
    <property type="protein sequence ID" value="KUP98366.1"/>
    <property type="molecule type" value="Genomic_DNA"/>
</dbReference>
<evidence type="ECO:0000313" key="6">
    <source>
        <dbReference type="EMBL" id="KUP98366.1"/>
    </source>
</evidence>